<evidence type="ECO:0000256" key="7">
    <source>
        <dbReference type="ARBA" id="ARBA00039022"/>
    </source>
</evidence>
<dbReference type="Pfam" id="PF00535">
    <property type="entry name" value="Glycos_transf_2"/>
    <property type="match status" value="1"/>
</dbReference>
<evidence type="ECO:0000256" key="6">
    <source>
        <dbReference type="ARBA" id="ARBA00022842"/>
    </source>
</evidence>
<dbReference type="AlphaFoldDB" id="A0A9X1QPR8"/>
<keyword evidence="4 12" id="KW-0328">Glycosyltransferase</keyword>
<dbReference type="InterPro" id="IPR001173">
    <property type="entry name" value="Glyco_trans_2-like"/>
</dbReference>
<dbReference type="RefSeq" id="WP_236118724.1">
    <property type="nucleotide sequence ID" value="NZ_JAKGSI010000003.1"/>
</dbReference>
<evidence type="ECO:0000256" key="3">
    <source>
        <dbReference type="ARBA" id="ARBA00006739"/>
    </source>
</evidence>
<evidence type="ECO:0000256" key="4">
    <source>
        <dbReference type="ARBA" id="ARBA00022676"/>
    </source>
</evidence>
<evidence type="ECO:0000256" key="5">
    <source>
        <dbReference type="ARBA" id="ARBA00022679"/>
    </source>
</evidence>
<dbReference type="SUPFAM" id="SSF53448">
    <property type="entry name" value="Nucleotide-diphospho-sugar transferases"/>
    <property type="match status" value="1"/>
</dbReference>
<keyword evidence="6" id="KW-0460">Magnesium</keyword>
<dbReference type="Proteomes" id="UP001139336">
    <property type="component" value="Unassembled WGS sequence"/>
</dbReference>
<proteinExistence type="inferred from homology"/>
<comment type="catalytic activity">
    <reaction evidence="10">
        <text>an NDP-alpha-D-glucose + (2R)-3-phosphoglycerate = (2R)-2-O-(alpha-D-glucopyranosyl)-3-phospho-glycerate + a ribonucleoside 5'-diphosphate + H(+)</text>
        <dbReference type="Rhea" id="RHEA:47244"/>
        <dbReference type="ChEBI" id="CHEBI:15378"/>
        <dbReference type="ChEBI" id="CHEBI:57930"/>
        <dbReference type="ChEBI" id="CHEBI:58272"/>
        <dbReference type="ChEBI" id="CHEBI:62600"/>
        <dbReference type="ChEBI" id="CHEBI:76533"/>
        <dbReference type="EC" id="2.4.1.266"/>
    </reaction>
    <physiologicalReaction direction="left-to-right" evidence="10">
        <dbReference type="Rhea" id="RHEA:47245"/>
    </physiologicalReaction>
</comment>
<keyword evidence="13" id="KW-1185">Reference proteome</keyword>
<dbReference type="NCBIfam" id="NF010496">
    <property type="entry name" value="PRK13915.1"/>
    <property type="match status" value="1"/>
</dbReference>
<evidence type="ECO:0000313" key="13">
    <source>
        <dbReference type="Proteomes" id="UP001139336"/>
    </source>
</evidence>
<reference evidence="12" key="1">
    <citation type="submission" date="2022-01" db="EMBL/GenBank/DDBJ databases">
        <title>Corynebacterium sp. nov isolated from isolated from the feces of the greater white-fronted geese (Anser albifrons) at Poyang Lake, PR China.</title>
        <authorList>
            <person name="Liu Q."/>
        </authorList>
    </citation>
    <scope>NUCLEOTIDE SEQUENCE</scope>
    <source>
        <strain evidence="12">JCM 32435</strain>
    </source>
</reference>
<dbReference type="GO" id="GO:0016757">
    <property type="term" value="F:glycosyltransferase activity"/>
    <property type="evidence" value="ECO:0007669"/>
    <property type="project" value="UniProtKB-KW"/>
</dbReference>
<comment type="caution">
    <text evidence="12">The sequence shown here is derived from an EMBL/GenBank/DDBJ whole genome shotgun (WGS) entry which is preliminary data.</text>
</comment>
<gene>
    <name evidence="12" type="ORF">L1O03_06850</name>
</gene>
<evidence type="ECO:0000256" key="9">
    <source>
        <dbReference type="ARBA" id="ARBA00048689"/>
    </source>
</evidence>
<dbReference type="InterPro" id="IPR029044">
    <property type="entry name" value="Nucleotide-diphossugar_trans"/>
</dbReference>
<feature type="domain" description="Glycosyltransferase 2-like" evidence="11">
    <location>
        <begin position="8"/>
        <end position="125"/>
    </location>
</feature>
<dbReference type="PANTHER" id="PTHR48090:SF10">
    <property type="entry name" value="GLUCOSYL-3-PHOSPHOGLYCERATE SYNTHASE"/>
    <property type="match status" value="1"/>
</dbReference>
<comment type="cofactor">
    <cofactor evidence="1">
        <name>Mn(2+)</name>
        <dbReference type="ChEBI" id="CHEBI:29035"/>
    </cofactor>
</comment>
<organism evidence="12 13">
    <name type="scientific">Corynebacterium uropygiale</name>
    <dbReference type="NCBI Taxonomy" id="1775911"/>
    <lineage>
        <taxon>Bacteria</taxon>
        <taxon>Bacillati</taxon>
        <taxon>Actinomycetota</taxon>
        <taxon>Actinomycetes</taxon>
        <taxon>Mycobacteriales</taxon>
        <taxon>Corynebacteriaceae</taxon>
        <taxon>Corynebacterium</taxon>
    </lineage>
</organism>
<dbReference type="PANTHER" id="PTHR48090">
    <property type="entry name" value="UNDECAPRENYL-PHOSPHATE 4-DEOXY-4-FORMAMIDO-L-ARABINOSE TRANSFERASE-RELATED"/>
    <property type="match status" value="1"/>
</dbReference>
<evidence type="ECO:0000256" key="8">
    <source>
        <dbReference type="ARBA" id="ARBA00040894"/>
    </source>
</evidence>
<evidence type="ECO:0000313" key="12">
    <source>
        <dbReference type="EMBL" id="MCF4006896.1"/>
    </source>
</evidence>
<comment type="cofactor">
    <cofactor evidence="2">
        <name>Mg(2+)</name>
        <dbReference type="ChEBI" id="CHEBI:18420"/>
    </cofactor>
</comment>
<evidence type="ECO:0000259" key="11">
    <source>
        <dbReference type="Pfam" id="PF00535"/>
    </source>
</evidence>
<dbReference type="EMBL" id="JAKGSI010000003">
    <property type="protein sequence ID" value="MCF4006896.1"/>
    <property type="molecule type" value="Genomic_DNA"/>
</dbReference>
<accession>A0A9X1QPR8</accession>
<name>A0A9X1QPR8_9CORY</name>
<dbReference type="InterPro" id="IPR050256">
    <property type="entry name" value="Glycosyltransferase_2"/>
</dbReference>
<evidence type="ECO:0000256" key="2">
    <source>
        <dbReference type="ARBA" id="ARBA00001946"/>
    </source>
</evidence>
<protein>
    <recommendedName>
        <fullName evidence="8">Glucosyl-3-phosphoglycerate synthase</fullName>
        <ecNumber evidence="7">2.4.1.266</ecNumber>
    </recommendedName>
</protein>
<comment type="catalytic activity">
    <reaction evidence="9">
        <text>(2R)-3-phosphoglycerate + UDP-alpha-D-glucose = (2R)-2-O-(alpha-D-glucopyranosyl)-3-phospho-glycerate + UDP + H(+)</text>
        <dbReference type="Rhea" id="RHEA:31319"/>
        <dbReference type="ChEBI" id="CHEBI:15378"/>
        <dbReference type="ChEBI" id="CHEBI:58223"/>
        <dbReference type="ChEBI" id="CHEBI:58272"/>
        <dbReference type="ChEBI" id="CHEBI:58885"/>
        <dbReference type="ChEBI" id="CHEBI:62600"/>
        <dbReference type="EC" id="2.4.1.266"/>
    </reaction>
    <physiologicalReaction direction="left-to-right" evidence="9">
        <dbReference type="Rhea" id="RHEA:31320"/>
    </physiologicalReaction>
</comment>
<sequence length="249" mass="26512">MSAPGTVSVVIPALNEEATVADVVRAVAADAPTEILVIDADSTDHTAERAREAGATVLNWRSILPGIPPRPGKGESLWRGVAAARGEAIVFVDADLENPQPDMVSRLAAPLADPCVHLVKASYTRMFEGQPSGGGRVTELCAKPIMALLYPELSHIPQPLAGEYAVRRSVARRVPFVEGYGVEAGLLVDVARRWGPGAIRSVELGPRAHRNRPLEELSPMAEIVAATLIDRQSVSERPPLSEIQGDSPC</sequence>
<keyword evidence="5 12" id="KW-0808">Transferase</keyword>
<dbReference type="EC" id="2.4.1.266" evidence="7"/>
<comment type="similarity">
    <text evidence="3">Belongs to the glycosyltransferase 2 family.</text>
</comment>
<dbReference type="Gene3D" id="3.90.550.10">
    <property type="entry name" value="Spore Coat Polysaccharide Biosynthesis Protein SpsA, Chain A"/>
    <property type="match status" value="1"/>
</dbReference>
<evidence type="ECO:0000256" key="1">
    <source>
        <dbReference type="ARBA" id="ARBA00001936"/>
    </source>
</evidence>
<evidence type="ECO:0000256" key="10">
    <source>
        <dbReference type="ARBA" id="ARBA00048997"/>
    </source>
</evidence>